<dbReference type="InterPro" id="IPR015421">
    <property type="entry name" value="PyrdxlP-dep_Trfase_major"/>
</dbReference>
<evidence type="ECO:0000313" key="9">
    <source>
        <dbReference type="Proteomes" id="UP000053660"/>
    </source>
</evidence>
<dbReference type="OrthoDB" id="392571at2759"/>
<keyword evidence="3" id="KW-0210">Decarboxylase</keyword>
<comment type="similarity">
    <text evidence="2 7">Belongs to the group II decarboxylase family.</text>
</comment>
<evidence type="ECO:0000256" key="4">
    <source>
        <dbReference type="ARBA" id="ARBA00022898"/>
    </source>
</evidence>
<dbReference type="InterPro" id="IPR015422">
    <property type="entry name" value="PyrdxlP-dep_Trfase_small"/>
</dbReference>
<sequence length="363" mass="41315">MENAVMRQMWKCVGYSPDTSDGIFAPGGAISNLYALSTAKFAFDPRGKKIGLKELPKLCCFTSESSHFSIKSASALCGIGTDNCFYIPTDKRGKMIPEELEKKIVECKKNGLHPFFACCTAGTTVYGAFDPIEAVADICEKHKIWFHIDAAWGGGLFLSPEHRHLLKGAERANSITWNPHKLMGALLQCSACLFREKGILMECNKMKADYLFMQDKFYDVSYDTGDKALQCGRHNDIFKLWLNGMEGYREQINRLMDLSQYFAKRVKETEGFELIMEPEFLNVCFYYIPKKLRNLSVEERNKQLSKVAPAIKGRMMERGNTMVAYQPEKGRPNFFRLIISNQAIKQEDLDFLIKEIMEIGESL</sequence>
<dbReference type="EMBL" id="KN610974">
    <property type="protein sequence ID" value="KHJ77224.1"/>
    <property type="molecule type" value="Genomic_DNA"/>
</dbReference>
<dbReference type="SUPFAM" id="SSF53383">
    <property type="entry name" value="PLP-dependent transferases"/>
    <property type="match status" value="1"/>
</dbReference>
<evidence type="ECO:0000256" key="3">
    <source>
        <dbReference type="ARBA" id="ARBA00022793"/>
    </source>
</evidence>
<keyword evidence="9" id="KW-1185">Reference proteome</keyword>
<dbReference type="InterPro" id="IPR015424">
    <property type="entry name" value="PyrdxlP-dep_Trfase"/>
</dbReference>
<reference evidence="8 9" key="1">
    <citation type="submission" date="2014-03" db="EMBL/GenBank/DDBJ databases">
        <title>Draft genome of the hookworm Oesophagostomum dentatum.</title>
        <authorList>
            <person name="Mitreva M."/>
        </authorList>
    </citation>
    <scope>NUCLEOTIDE SEQUENCE [LARGE SCALE GENOMIC DNA]</scope>
    <source>
        <strain evidence="8 9">OD-Hann</strain>
    </source>
</reference>
<evidence type="ECO:0000256" key="7">
    <source>
        <dbReference type="RuleBase" id="RU000382"/>
    </source>
</evidence>
<dbReference type="AlphaFoldDB" id="A0A0B1RX29"/>
<dbReference type="CDD" id="cd06450">
    <property type="entry name" value="DOPA_deC_like"/>
    <property type="match status" value="1"/>
</dbReference>
<dbReference type="GO" id="GO:0030170">
    <property type="term" value="F:pyridoxal phosphate binding"/>
    <property type="evidence" value="ECO:0007669"/>
    <property type="project" value="InterPro"/>
</dbReference>
<dbReference type="GO" id="GO:0004351">
    <property type="term" value="F:glutamate decarboxylase activity"/>
    <property type="evidence" value="ECO:0007669"/>
    <property type="project" value="TreeGrafter"/>
</dbReference>
<dbReference type="PANTHER" id="PTHR45677:SF10">
    <property type="entry name" value="GLUTAMATE DECARBOXYLASE"/>
    <property type="match status" value="1"/>
</dbReference>
<evidence type="ECO:0000256" key="6">
    <source>
        <dbReference type="PIRSR" id="PIRSR602129-50"/>
    </source>
</evidence>
<name>A0A0B1RX29_OESDE</name>
<organism evidence="8 9">
    <name type="scientific">Oesophagostomum dentatum</name>
    <name type="common">Nodular worm</name>
    <dbReference type="NCBI Taxonomy" id="61180"/>
    <lineage>
        <taxon>Eukaryota</taxon>
        <taxon>Metazoa</taxon>
        <taxon>Ecdysozoa</taxon>
        <taxon>Nematoda</taxon>
        <taxon>Chromadorea</taxon>
        <taxon>Rhabditida</taxon>
        <taxon>Rhabditina</taxon>
        <taxon>Rhabditomorpha</taxon>
        <taxon>Strongyloidea</taxon>
        <taxon>Strongylidae</taxon>
        <taxon>Oesophagostomum</taxon>
    </lineage>
</organism>
<protein>
    <submittedName>
        <fullName evidence="8">Putative glutamate decarboxylase</fullName>
    </submittedName>
</protein>
<dbReference type="GO" id="GO:0009449">
    <property type="term" value="P:gamma-aminobutyric acid biosynthetic process"/>
    <property type="evidence" value="ECO:0007669"/>
    <property type="project" value="TreeGrafter"/>
</dbReference>
<dbReference type="Gene3D" id="3.40.640.10">
    <property type="entry name" value="Type I PLP-dependent aspartate aminotransferase-like (Major domain)"/>
    <property type="match status" value="1"/>
</dbReference>
<feature type="modified residue" description="N6-(pyridoxal phosphate)lysine" evidence="6">
    <location>
        <position position="181"/>
    </location>
</feature>
<evidence type="ECO:0000313" key="8">
    <source>
        <dbReference type="EMBL" id="KHJ77224.1"/>
    </source>
</evidence>
<gene>
    <name evidence="8" type="ORF">OESDEN_23156</name>
</gene>
<dbReference type="GO" id="GO:0005737">
    <property type="term" value="C:cytoplasm"/>
    <property type="evidence" value="ECO:0007669"/>
    <property type="project" value="TreeGrafter"/>
</dbReference>
<evidence type="ECO:0000256" key="5">
    <source>
        <dbReference type="ARBA" id="ARBA00023239"/>
    </source>
</evidence>
<accession>A0A0B1RX29</accession>
<dbReference type="Proteomes" id="UP000053660">
    <property type="component" value="Unassembled WGS sequence"/>
</dbReference>
<dbReference type="Pfam" id="PF00282">
    <property type="entry name" value="Pyridoxal_deC"/>
    <property type="match status" value="1"/>
</dbReference>
<dbReference type="Gene3D" id="3.90.1150.10">
    <property type="entry name" value="Aspartate Aminotransferase, domain 1"/>
    <property type="match status" value="1"/>
</dbReference>
<proteinExistence type="inferred from homology"/>
<comment type="cofactor">
    <cofactor evidence="1 6 7">
        <name>pyridoxal 5'-phosphate</name>
        <dbReference type="ChEBI" id="CHEBI:597326"/>
    </cofactor>
</comment>
<evidence type="ECO:0000256" key="1">
    <source>
        <dbReference type="ARBA" id="ARBA00001933"/>
    </source>
</evidence>
<keyword evidence="4 6" id="KW-0663">Pyridoxal phosphate</keyword>
<keyword evidence="5 7" id="KW-0456">Lyase</keyword>
<dbReference type="InterPro" id="IPR002129">
    <property type="entry name" value="PyrdxlP-dep_de-COase"/>
</dbReference>
<evidence type="ECO:0000256" key="2">
    <source>
        <dbReference type="ARBA" id="ARBA00009533"/>
    </source>
</evidence>
<dbReference type="PANTHER" id="PTHR45677">
    <property type="entry name" value="GLUTAMATE DECARBOXYLASE-RELATED"/>
    <property type="match status" value="1"/>
</dbReference>